<reference evidence="2" key="2">
    <citation type="submission" date="2020-08" db="EMBL/GenBank/DDBJ databases">
        <title>Plant Genome Project.</title>
        <authorList>
            <person name="Zhang R.-G."/>
        </authorList>
    </citation>
    <scope>NUCLEOTIDE SEQUENCE</scope>
    <source>
        <strain evidence="2">Huo1</strain>
        <tissue evidence="2">Leaf</tissue>
    </source>
</reference>
<evidence type="ECO:0000313" key="2">
    <source>
        <dbReference type="EMBL" id="KAG6435343.1"/>
    </source>
</evidence>
<proteinExistence type="predicted"/>
<feature type="region of interest" description="Disordered" evidence="1">
    <location>
        <begin position="66"/>
        <end position="88"/>
    </location>
</feature>
<keyword evidence="3" id="KW-1185">Reference proteome</keyword>
<dbReference type="PANTHER" id="PTHR34792:SF1">
    <property type="entry name" value="OS02G0121500 PROTEIN"/>
    <property type="match status" value="1"/>
</dbReference>
<feature type="compositionally biased region" description="Basic residues" evidence="1">
    <location>
        <begin position="75"/>
        <end position="85"/>
    </location>
</feature>
<dbReference type="PANTHER" id="PTHR34792">
    <property type="entry name" value="OS02G0121500 PROTEIN"/>
    <property type="match status" value="1"/>
</dbReference>
<sequence length="422" mass="47177">MGSVAFGGEDESYKFPTMILDGCGAVNYASIPRKLKILYFALSELLRNVLWKMEMMKQHRASTTVDTVRKEAAKKSKLNKNQRQRITKDEEEVAETLYTLAGMFSDADHQKIDDEEDIRPTPQEDTRKISSKVTLGAVCPSNVVKSTAEVISRTLEARQPKLFFSSKQAAKPIIDMNQSGGEEIHLDQVAASGFEYGKNKYSYKDLVQSPNLPATRATRCETYKSCCLFEGTTFSSGPRVVGNKISTEMHARVAAESNKSWKRCSSHVYISHNQILRTNGRNSNTYFSAIDLVAAENDSSETRKGILLRKRPIQDKQMASETSAMQGYDFLSLGTELCGLDTGEKANGAGCFLEPPKQYHMPYTQNLSNVLCSLPLHGYSSSSPVKAINTTLALNRRRNLPFEFERNGTLFHLEHMACNHHL</sequence>
<comment type="caution">
    <text evidence="2">The sequence shown here is derived from an EMBL/GenBank/DDBJ whole genome shotgun (WGS) entry which is preliminary data.</text>
</comment>
<evidence type="ECO:0000313" key="3">
    <source>
        <dbReference type="Proteomes" id="UP000298416"/>
    </source>
</evidence>
<dbReference type="InterPro" id="IPR040305">
    <property type="entry name" value="At1g75730-like"/>
</dbReference>
<accession>A0A8X9ABD8</accession>
<dbReference type="Proteomes" id="UP000298416">
    <property type="component" value="Unassembled WGS sequence"/>
</dbReference>
<gene>
    <name evidence="2" type="ORF">SASPL_100214</name>
</gene>
<protein>
    <submittedName>
        <fullName evidence="2">Uncharacterized protein</fullName>
    </submittedName>
</protein>
<evidence type="ECO:0000256" key="1">
    <source>
        <dbReference type="SAM" id="MobiDB-lite"/>
    </source>
</evidence>
<reference evidence="2" key="1">
    <citation type="submission" date="2018-01" db="EMBL/GenBank/DDBJ databases">
        <authorList>
            <person name="Mao J.F."/>
        </authorList>
    </citation>
    <scope>NUCLEOTIDE SEQUENCE</scope>
    <source>
        <strain evidence="2">Huo1</strain>
        <tissue evidence="2">Leaf</tissue>
    </source>
</reference>
<dbReference type="AlphaFoldDB" id="A0A8X9ABD8"/>
<name>A0A8X9ABD8_SALSN</name>
<dbReference type="EMBL" id="PNBA02000001">
    <property type="protein sequence ID" value="KAG6435343.1"/>
    <property type="molecule type" value="Genomic_DNA"/>
</dbReference>
<organism evidence="2">
    <name type="scientific">Salvia splendens</name>
    <name type="common">Scarlet sage</name>
    <dbReference type="NCBI Taxonomy" id="180675"/>
    <lineage>
        <taxon>Eukaryota</taxon>
        <taxon>Viridiplantae</taxon>
        <taxon>Streptophyta</taxon>
        <taxon>Embryophyta</taxon>
        <taxon>Tracheophyta</taxon>
        <taxon>Spermatophyta</taxon>
        <taxon>Magnoliopsida</taxon>
        <taxon>eudicotyledons</taxon>
        <taxon>Gunneridae</taxon>
        <taxon>Pentapetalae</taxon>
        <taxon>asterids</taxon>
        <taxon>lamiids</taxon>
        <taxon>Lamiales</taxon>
        <taxon>Lamiaceae</taxon>
        <taxon>Nepetoideae</taxon>
        <taxon>Mentheae</taxon>
        <taxon>Salviinae</taxon>
        <taxon>Salvia</taxon>
        <taxon>Salvia subgen. Calosphace</taxon>
        <taxon>core Calosphace</taxon>
    </lineage>
</organism>